<dbReference type="PANTHER" id="PTHR39169">
    <property type="match status" value="1"/>
</dbReference>
<dbReference type="GO" id="GO:0004497">
    <property type="term" value="F:monooxygenase activity"/>
    <property type="evidence" value="ECO:0007669"/>
    <property type="project" value="UniProtKB-KW"/>
</dbReference>
<evidence type="ECO:0000313" key="2">
    <source>
        <dbReference type="Proteomes" id="UP000832011"/>
    </source>
</evidence>
<accession>A0ABY4E525</accession>
<dbReference type="Gene3D" id="3.30.70.100">
    <property type="match status" value="1"/>
</dbReference>
<protein>
    <submittedName>
        <fullName evidence="1">Monooxygenase</fullName>
    </submittedName>
</protein>
<name>A0ABY4E525_9NEIS</name>
<reference evidence="1 2" key="1">
    <citation type="journal article" date="2022" name="Res Sq">
        <title>Evolution of multicellular longitudinally dividing oral cavity symbionts (Neisseriaceae).</title>
        <authorList>
            <person name="Nyongesa S."/>
            <person name="Weber P."/>
            <person name="Bernet E."/>
            <person name="Pullido F."/>
            <person name="Nieckarz M."/>
            <person name="Delaby M."/>
            <person name="Nieves C."/>
            <person name="Viehboeck T."/>
            <person name="Krause N."/>
            <person name="Rivera-Millot A."/>
            <person name="Nakamura A."/>
            <person name="Vischer N."/>
            <person name="VanNieuwenhze M."/>
            <person name="Brun Y."/>
            <person name="Cava F."/>
            <person name="Bulgheresi S."/>
            <person name="Veyrier F."/>
        </authorList>
    </citation>
    <scope>NUCLEOTIDE SEQUENCE [LARGE SCALE GENOMIC DNA]</scope>
    <source>
        <strain evidence="1 2">SN4</strain>
    </source>
</reference>
<dbReference type="RefSeq" id="WP_058357117.1">
    <property type="nucleotide sequence ID" value="NZ_CABKVG010000010.1"/>
</dbReference>
<keyword evidence="2" id="KW-1185">Reference proteome</keyword>
<keyword evidence="1" id="KW-0503">Monooxygenase</keyword>
<sequence length="101" mass="10981">MIVLQIDFPSSGPFGAEMTAAFSALAQDIAQEPGLIWKIWTENAAENSAGGIYLFADEATALAYLHKHTARLESFGLSNIRSKVFQANLELSAIDHFTPPK</sequence>
<evidence type="ECO:0000313" key="1">
    <source>
        <dbReference type="EMBL" id="UOO89418.1"/>
    </source>
</evidence>
<dbReference type="PANTHER" id="PTHR39169:SF1">
    <property type="entry name" value="MONOOXYGENASE YDHR-RELATED"/>
    <property type="match status" value="1"/>
</dbReference>
<organism evidence="1 2">
    <name type="scientific">Vitreoscilla massiliensis</name>
    <dbReference type="NCBI Taxonomy" id="1689272"/>
    <lineage>
        <taxon>Bacteria</taxon>
        <taxon>Pseudomonadati</taxon>
        <taxon>Pseudomonadota</taxon>
        <taxon>Betaproteobacteria</taxon>
        <taxon>Neisseriales</taxon>
        <taxon>Neisseriaceae</taxon>
        <taxon>Vitreoscilla</taxon>
    </lineage>
</organism>
<dbReference type="Pfam" id="PF08803">
    <property type="entry name" value="ydhR"/>
    <property type="match status" value="1"/>
</dbReference>
<dbReference type="NCBIfam" id="NF008333">
    <property type="entry name" value="PRK11118.1"/>
    <property type="match status" value="1"/>
</dbReference>
<dbReference type="InterPro" id="IPR014910">
    <property type="entry name" value="YdhR"/>
</dbReference>
<keyword evidence="1" id="KW-0560">Oxidoreductase</keyword>
<dbReference type="SUPFAM" id="SSF54909">
    <property type="entry name" value="Dimeric alpha+beta barrel"/>
    <property type="match status" value="1"/>
</dbReference>
<dbReference type="Proteomes" id="UP000832011">
    <property type="component" value="Chromosome"/>
</dbReference>
<dbReference type="InterPro" id="IPR011008">
    <property type="entry name" value="Dimeric_a/b-barrel"/>
</dbReference>
<gene>
    <name evidence="1" type="ORF">LVJ82_00075</name>
</gene>
<proteinExistence type="predicted"/>
<dbReference type="EMBL" id="CP091511">
    <property type="protein sequence ID" value="UOO89418.1"/>
    <property type="molecule type" value="Genomic_DNA"/>
</dbReference>